<dbReference type="SUPFAM" id="SSF53756">
    <property type="entry name" value="UDP-Glycosyltransferase/glycogen phosphorylase"/>
    <property type="match status" value="1"/>
</dbReference>
<keyword evidence="2" id="KW-0808">Transferase</keyword>
<comment type="similarity">
    <text evidence="1">Belongs to the UDP-glycosyltransferase family.</text>
</comment>
<protein>
    <recommendedName>
        <fullName evidence="5">Glycosyltransferase</fullName>
    </recommendedName>
</protein>
<dbReference type="EMBL" id="OZ021735">
    <property type="protein sequence ID" value="CAK9309230.1"/>
    <property type="molecule type" value="Genomic_DNA"/>
</dbReference>
<evidence type="ECO:0000256" key="2">
    <source>
        <dbReference type="ARBA" id="ARBA00022679"/>
    </source>
</evidence>
<dbReference type="CDD" id="cd03784">
    <property type="entry name" value="GT1_Gtf-like"/>
    <property type="match status" value="1"/>
</dbReference>
<dbReference type="Proteomes" id="UP001642487">
    <property type="component" value="Chromosome 1"/>
</dbReference>
<evidence type="ECO:0000256" key="1">
    <source>
        <dbReference type="ARBA" id="ARBA00009995"/>
    </source>
</evidence>
<dbReference type="InterPro" id="IPR002213">
    <property type="entry name" value="UDP_glucos_trans"/>
</dbReference>
<keyword evidence="4" id="KW-1185">Reference proteome</keyword>
<organism evidence="3 4">
    <name type="scientific">Citrullus colocynthis</name>
    <name type="common">colocynth</name>
    <dbReference type="NCBI Taxonomy" id="252529"/>
    <lineage>
        <taxon>Eukaryota</taxon>
        <taxon>Viridiplantae</taxon>
        <taxon>Streptophyta</taxon>
        <taxon>Embryophyta</taxon>
        <taxon>Tracheophyta</taxon>
        <taxon>Spermatophyta</taxon>
        <taxon>Magnoliopsida</taxon>
        <taxon>eudicotyledons</taxon>
        <taxon>Gunneridae</taxon>
        <taxon>Pentapetalae</taxon>
        <taxon>rosids</taxon>
        <taxon>fabids</taxon>
        <taxon>Cucurbitales</taxon>
        <taxon>Cucurbitaceae</taxon>
        <taxon>Benincaseae</taxon>
        <taxon>Citrullus</taxon>
    </lineage>
</organism>
<dbReference type="Gene3D" id="3.40.50.2000">
    <property type="entry name" value="Glycogen Phosphorylase B"/>
    <property type="match status" value="2"/>
</dbReference>
<reference evidence="3 4" key="1">
    <citation type="submission" date="2024-03" db="EMBL/GenBank/DDBJ databases">
        <authorList>
            <person name="Gkanogiannis A."/>
            <person name="Becerra Lopez-Lavalle L."/>
        </authorList>
    </citation>
    <scope>NUCLEOTIDE SEQUENCE [LARGE SCALE GENOMIC DNA]</scope>
</reference>
<name>A0ABP0XR92_9ROSI</name>
<sequence length="472" mass="53170">MLIPYPTQGHITPMLKLAKLLHYKGFHITIVNTEYNHRRLLKSRGSNSLDGLPDFHFRAIPDGLPPSDGNTSQHAPLLCYTISHNFLAPFCNLISEINSSSDLPPVSCIIGDGIMTFSIFAARQFDIPIAIFWTASACGCLGYMQYAKLVEQGLVPFKDEDFLTNGDLETTIEWVPPMPKIRLRDIPSFIRTTDKNDIMLNFYIQVFETLPKADAIIINTLDSLEHHVLEALSSKFPPIYPIGPINSLAAELIHNQKVKDIHSNLWMEQSECMEWLDSKEPDSVVYANFGSNTVMSHHELMEFAWGLANSGKAFLWIIRPDLVEGEMAVLPTEFVAEIEGRGMLGSWCNQEEVLKHPSVGGFLTHSGWNSTLESIVGGVAMISWPFFSEQHMNSHYCETEWGNGLEIGSDVKREEVEKLVRELMEGEKGKEMRKNSKEWKRKAEEACKFCGSSSTNLDRVISDVLLMNNAKK</sequence>
<dbReference type="Pfam" id="PF00201">
    <property type="entry name" value="UDPGT"/>
    <property type="match status" value="1"/>
</dbReference>
<gene>
    <name evidence="3" type="ORF">CITCOLO1_LOCUS776</name>
</gene>
<evidence type="ECO:0008006" key="5">
    <source>
        <dbReference type="Google" id="ProtNLM"/>
    </source>
</evidence>
<dbReference type="PANTHER" id="PTHR11926">
    <property type="entry name" value="GLUCOSYL/GLUCURONOSYL TRANSFERASES"/>
    <property type="match status" value="1"/>
</dbReference>
<accession>A0ABP0XR92</accession>
<dbReference type="PANTHER" id="PTHR11926:SF1498">
    <property type="entry name" value="GLYCOSYLTRANSFERASE"/>
    <property type="match status" value="1"/>
</dbReference>
<proteinExistence type="inferred from homology"/>
<evidence type="ECO:0000313" key="4">
    <source>
        <dbReference type="Proteomes" id="UP001642487"/>
    </source>
</evidence>
<evidence type="ECO:0000313" key="3">
    <source>
        <dbReference type="EMBL" id="CAK9309230.1"/>
    </source>
</evidence>